<dbReference type="GO" id="GO:0000981">
    <property type="term" value="F:DNA-binding transcription factor activity, RNA polymerase II-specific"/>
    <property type="evidence" value="ECO:0007669"/>
    <property type="project" value="InterPro"/>
</dbReference>
<protein>
    <recommendedName>
        <fullName evidence="5">Zn(2)-C6 fungal-type domain-containing protein</fullName>
    </recommendedName>
</protein>
<keyword evidence="1" id="KW-0479">Metal-binding</keyword>
<feature type="region of interest" description="Disordered" evidence="3">
    <location>
        <begin position="696"/>
        <end position="796"/>
    </location>
</feature>
<feature type="region of interest" description="Disordered" evidence="3">
    <location>
        <begin position="182"/>
        <end position="201"/>
    </location>
</feature>
<feature type="compositionally biased region" description="Low complexity" evidence="3">
    <location>
        <begin position="117"/>
        <end position="135"/>
    </location>
</feature>
<dbReference type="Pfam" id="PF00172">
    <property type="entry name" value="Zn_clus"/>
    <property type="match status" value="1"/>
</dbReference>
<evidence type="ECO:0000256" key="3">
    <source>
        <dbReference type="SAM" id="MobiDB-lite"/>
    </source>
</evidence>
<dbReference type="SUPFAM" id="SSF57701">
    <property type="entry name" value="Zn2/Cys6 DNA-binding domain"/>
    <property type="match status" value="1"/>
</dbReference>
<dbReference type="PROSITE" id="PS50048">
    <property type="entry name" value="ZN2_CY6_FUNGAL_2"/>
    <property type="match status" value="1"/>
</dbReference>
<proteinExistence type="predicted"/>
<dbReference type="AlphaFoldDB" id="A0A5N6KRX1"/>
<feature type="domain" description="Zn(2)-C6 fungal-type" evidence="5">
    <location>
        <begin position="320"/>
        <end position="351"/>
    </location>
</feature>
<sequence>MPGARLARLFCHPGLAAARLACLCFRSRQSRINPRIMNCGAYQTLLRRGLNHGAGGVVPSRSECILPPCSRESPFVCCSLHFKTSSRVINAFSPPDPTFFSRPPSLHQGTILRPQVSISSNLPSPSQHSHSPSSLATASYPGPISLPPLSADKFTHGDFGKPSLAESQPSWWSGTDSYYPSPPLSGSPTTPAPQSLPATSFYASGHPSSAFPASADQRAPACFAGGFTDGRTPGADSSSHSSHPFSLARSLPQPDSAYERKFSVTTGSNTVSLSQPSNPPSTRNDSFTSAGPTEANSPPGNHNALQSQRGRKAKAHVQSACANCKKAHLACDIGRPCQRCISNGKTATCVDVEHKKRGRPRLRDDRGQKTAAASRFPHTQPLHLNSASAARELRPSSLRGQYSTVLASQDLYSRRFGNDVAYMGPNSYFSSGFSGAQSAMAFLDTDMNIVRTNDAFRQYFPGAQLEGQKLLNIVDSSNWRTLEYIQRQLRDERHSKDNTYLPPIQSENEARNIPESVEMTDVGQLTGAHIDRTQPLNFRLVNGQTQTLNVSIRLAKAMSYFVVLRVIPNHVSEDSMYAAGTPYFSQSASFNSSYSQPSSYSGGYALASGPAPQSMNAYATAGSQSPFYGMQSVASPAGMAGRSDTNFNFVSNSASIPRGSQASSFYYPQNGINMAGHSASAPSSAIESRLPPYYFGQDLAGHPQQAFGGSLPQHSQGQTRHQSFGQHQQSGNVQLPPLSTHSNNSSRHRTMAPPGMTDMPMMNGQHRPGSSSMYAGDEADDGGNRKKRKLDIPGLV</sequence>
<dbReference type="Proteomes" id="UP000327013">
    <property type="component" value="Unassembled WGS sequence"/>
</dbReference>
<feature type="signal peptide" evidence="4">
    <location>
        <begin position="1"/>
        <end position="18"/>
    </location>
</feature>
<dbReference type="GO" id="GO:0008270">
    <property type="term" value="F:zinc ion binding"/>
    <property type="evidence" value="ECO:0007669"/>
    <property type="project" value="InterPro"/>
</dbReference>
<dbReference type="InterPro" id="IPR036864">
    <property type="entry name" value="Zn2-C6_fun-type_DNA-bd_sf"/>
</dbReference>
<name>A0A5N6KRX1_9ROSI</name>
<feature type="chain" id="PRO_5024338151" description="Zn(2)-C6 fungal-type domain-containing protein" evidence="4">
    <location>
        <begin position="19"/>
        <end position="796"/>
    </location>
</feature>
<comment type="caution">
    <text evidence="6">The sequence shown here is derived from an EMBL/GenBank/DDBJ whole genome shotgun (WGS) entry which is preliminary data.</text>
</comment>
<reference evidence="6 7" key="1">
    <citation type="submission" date="2019-06" db="EMBL/GenBank/DDBJ databases">
        <title>A chromosomal-level reference genome of Carpinus fangiana (Coryloideae, Betulaceae).</title>
        <authorList>
            <person name="Yang X."/>
            <person name="Wang Z."/>
            <person name="Zhang L."/>
            <person name="Hao G."/>
            <person name="Liu J."/>
            <person name="Yang Y."/>
        </authorList>
    </citation>
    <scope>NUCLEOTIDE SEQUENCE [LARGE SCALE GENOMIC DNA]</scope>
    <source>
        <strain evidence="6">Cfa_2016G</strain>
        <tissue evidence="6">Leaf</tissue>
    </source>
</reference>
<keyword evidence="4" id="KW-0732">Signal</keyword>
<evidence type="ECO:0000256" key="2">
    <source>
        <dbReference type="ARBA" id="ARBA00023242"/>
    </source>
</evidence>
<feature type="region of interest" description="Disordered" evidence="3">
    <location>
        <begin position="266"/>
        <end position="311"/>
    </location>
</feature>
<dbReference type="PANTHER" id="PTHR47659:SF4">
    <property type="entry name" value="ZN(II)2CYS6 TRANSCRIPTION FACTOR (EUROFUNG)"/>
    <property type="match status" value="1"/>
</dbReference>
<dbReference type="EMBL" id="VIBQ01000012">
    <property type="protein sequence ID" value="KAB8342717.1"/>
    <property type="molecule type" value="Genomic_DNA"/>
</dbReference>
<evidence type="ECO:0000256" key="1">
    <source>
        <dbReference type="ARBA" id="ARBA00022723"/>
    </source>
</evidence>
<feature type="compositionally biased region" description="Polar residues" evidence="3">
    <location>
        <begin position="712"/>
        <end position="745"/>
    </location>
</feature>
<dbReference type="PROSITE" id="PS00463">
    <property type="entry name" value="ZN2_CY6_FUNGAL_1"/>
    <property type="match status" value="1"/>
</dbReference>
<evidence type="ECO:0000313" key="6">
    <source>
        <dbReference type="EMBL" id="KAB8342717.1"/>
    </source>
</evidence>
<evidence type="ECO:0000313" key="7">
    <source>
        <dbReference type="Proteomes" id="UP000327013"/>
    </source>
</evidence>
<accession>A0A5N6KRX1</accession>
<gene>
    <name evidence="6" type="ORF">FH972_022317</name>
</gene>
<organism evidence="6 7">
    <name type="scientific">Carpinus fangiana</name>
    <dbReference type="NCBI Taxonomy" id="176857"/>
    <lineage>
        <taxon>Eukaryota</taxon>
        <taxon>Viridiplantae</taxon>
        <taxon>Streptophyta</taxon>
        <taxon>Embryophyta</taxon>
        <taxon>Tracheophyta</taxon>
        <taxon>Spermatophyta</taxon>
        <taxon>Magnoliopsida</taxon>
        <taxon>eudicotyledons</taxon>
        <taxon>Gunneridae</taxon>
        <taxon>Pentapetalae</taxon>
        <taxon>rosids</taxon>
        <taxon>fabids</taxon>
        <taxon>Fagales</taxon>
        <taxon>Betulaceae</taxon>
        <taxon>Carpinus</taxon>
    </lineage>
</organism>
<dbReference type="InterPro" id="IPR001138">
    <property type="entry name" value="Zn2Cys6_DnaBD"/>
</dbReference>
<feature type="region of interest" description="Disordered" evidence="3">
    <location>
        <begin position="222"/>
        <end position="253"/>
    </location>
</feature>
<feature type="compositionally biased region" description="Polar residues" evidence="3">
    <location>
        <begin position="266"/>
        <end position="308"/>
    </location>
</feature>
<evidence type="ECO:0000256" key="4">
    <source>
        <dbReference type="SAM" id="SignalP"/>
    </source>
</evidence>
<dbReference type="InterPro" id="IPR050335">
    <property type="entry name" value="ERT1_acuK_gluconeogen_tf"/>
</dbReference>
<feature type="region of interest" description="Disordered" evidence="3">
    <location>
        <begin position="117"/>
        <end position="139"/>
    </location>
</feature>
<dbReference type="PANTHER" id="PTHR47659">
    <property type="entry name" value="ZN(II)2CYS6 TRANSCRIPTION FACTOR (EUROFUNG)-RELATED"/>
    <property type="match status" value="1"/>
</dbReference>
<evidence type="ECO:0000259" key="5">
    <source>
        <dbReference type="PROSITE" id="PS50048"/>
    </source>
</evidence>
<feature type="region of interest" description="Disordered" evidence="3">
    <location>
        <begin position="356"/>
        <end position="378"/>
    </location>
</feature>
<keyword evidence="7" id="KW-1185">Reference proteome</keyword>
<dbReference type="OrthoDB" id="5575144at2759"/>
<keyword evidence="2" id="KW-0539">Nucleus</keyword>
<dbReference type="CDD" id="cd00067">
    <property type="entry name" value="GAL4"/>
    <property type="match status" value="1"/>
</dbReference>
<dbReference type="SMART" id="SM00066">
    <property type="entry name" value="GAL4"/>
    <property type="match status" value="1"/>
</dbReference>